<protein>
    <submittedName>
        <fullName evidence="1">Uncharacterized protein</fullName>
    </submittedName>
</protein>
<reference evidence="1 2" key="1">
    <citation type="journal article" date="2003" name="Int. J. Syst. Evol. Microbiol.">
        <title>Halobacillus salinus sp. nov., isolated from a salt lake on the coast of the East Sea in Korea.</title>
        <authorList>
            <person name="Yoon J.H."/>
            <person name="Kang K.H."/>
            <person name="Park Y.H."/>
        </authorList>
    </citation>
    <scope>NUCLEOTIDE SEQUENCE [LARGE SCALE GENOMIC DNA]</scope>
    <source>
        <strain evidence="1 2">HSL-3</strain>
    </source>
</reference>
<gene>
    <name evidence="1" type="ORF">E4663_11280</name>
</gene>
<dbReference type="Proteomes" id="UP000297982">
    <property type="component" value="Unassembled WGS sequence"/>
</dbReference>
<proteinExistence type="predicted"/>
<dbReference type="STRING" id="192814.GCA_900166575_02931"/>
<evidence type="ECO:0000313" key="2">
    <source>
        <dbReference type="Proteomes" id="UP000297982"/>
    </source>
</evidence>
<comment type="caution">
    <text evidence="1">The sequence shown here is derived from an EMBL/GenBank/DDBJ whole genome shotgun (WGS) entry which is preliminary data.</text>
</comment>
<dbReference type="InterPro" id="IPR010866">
    <property type="entry name" value="A-2_8-polyST"/>
</dbReference>
<dbReference type="EMBL" id="SRJC01000002">
    <property type="protein sequence ID" value="TGB02735.1"/>
    <property type="molecule type" value="Genomic_DNA"/>
</dbReference>
<name>A0A4Z0GZB7_9BACI</name>
<sequence length="371" mass="43120">MKKEKVCFVVSSNYQIMISYFIQQYAEFDCGVISYSINEQVNGIAEAVFDDCLVLPRLKKDWKSLMWRNRKVFQKAAEFVREKQPDKVIVFKDNDYINASIIEESVEIGSKVMMIQEGLGVYTHHRVNRWKKWIRRGLRLFGYPKLYSEQQAMNPNVEWIAINDQEQFPSYKKEGREIVDLPHALPDHEHIQKLARQIGVSIPYRESSNPCLLFLGQPLSEINLVEEGEERTYLSKVFECIRASGYDLYIKPHPSEQRSKYESTHEATLLGESIPAELLPAFIPISMIVTSSSSAADNIALAHQIPALYLHHLTIKEPLDYEKKMNGSFINSYEALEERLVRHRSGQRTVKQQLTRQKSSFRDFAESIMRY</sequence>
<keyword evidence="2" id="KW-1185">Reference proteome</keyword>
<accession>A0A4Z0GZB7</accession>
<dbReference type="Pfam" id="PF07388">
    <property type="entry name" value="A-2_8-polyST"/>
    <property type="match status" value="1"/>
</dbReference>
<evidence type="ECO:0000313" key="1">
    <source>
        <dbReference type="EMBL" id="TGB02735.1"/>
    </source>
</evidence>
<organism evidence="1 2">
    <name type="scientific">Halobacillus salinus</name>
    <dbReference type="NCBI Taxonomy" id="192814"/>
    <lineage>
        <taxon>Bacteria</taxon>
        <taxon>Bacillati</taxon>
        <taxon>Bacillota</taxon>
        <taxon>Bacilli</taxon>
        <taxon>Bacillales</taxon>
        <taxon>Bacillaceae</taxon>
        <taxon>Halobacillus</taxon>
    </lineage>
</organism>
<dbReference type="RefSeq" id="WP_135327693.1">
    <property type="nucleotide sequence ID" value="NZ_SRJC01000002.1"/>
</dbReference>
<dbReference type="Gene3D" id="3.40.50.11110">
    <property type="entry name" value="Sialyltransferase, C-terminal GT-B Rossman nucleotide-binding domain"/>
    <property type="match status" value="1"/>
</dbReference>
<dbReference type="AlphaFoldDB" id="A0A4Z0GZB7"/>